<dbReference type="SMART" id="SM00993">
    <property type="entry name" value="YL1_C"/>
    <property type="match status" value="1"/>
</dbReference>
<feature type="domain" description="Vps72/YL1 C-terminal" evidence="2">
    <location>
        <begin position="86"/>
        <end position="115"/>
    </location>
</feature>
<dbReference type="AlphaFoldDB" id="A0A061S9F0"/>
<sequence>PLTQGELLAEAAQTEIENTASLARMIAREEATKAKATAEKQSYSGPLLRFRSFRQGETAKVHVAVCNMRVPHHMRPQRLGPAPPKPVCAITGQPAKYRDPLTGQPYATVEAFQELRRIHSAAGATS</sequence>
<evidence type="ECO:0000313" key="4">
    <source>
        <dbReference type="EMBL" id="JAC79406.1"/>
    </source>
</evidence>
<dbReference type="EMBL" id="GBEZ01027347">
    <property type="protein sequence ID" value="JAC59955.1"/>
    <property type="molecule type" value="Transcribed_RNA"/>
</dbReference>
<evidence type="ECO:0000313" key="3">
    <source>
        <dbReference type="EMBL" id="JAC59955.1"/>
    </source>
</evidence>
<proteinExistence type="inferred from homology"/>
<evidence type="ECO:0000256" key="1">
    <source>
        <dbReference type="ARBA" id="ARBA00006832"/>
    </source>
</evidence>
<dbReference type="GO" id="GO:0005634">
    <property type="term" value="C:nucleus"/>
    <property type="evidence" value="ECO:0007669"/>
    <property type="project" value="TreeGrafter"/>
</dbReference>
<dbReference type="Pfam" id="PF08265">
    <property type="entry name" value="YL1_C"/>
    <property type="match status" value="1"/>
</dbReference>
<dbReference type="InterPro" id="IPR013272">
    <property type="entry name" value="Vps72/YL1_C"/>
</dbReference>
<feature type="non-terminal residue" evidence="4">
    <location>
        <position position="1"/>
    </location>
</feature>
<dbReference type="Pfam" id="PF05764">
    <property type="entry name" value="YL1"/>
    <property type="match status" value="1"/>
</dbReference>
<comment type="similarity">
    <text evidence="1">Belongs to the VPS72/YL1 family.</text>
</comment>
<dbReference type="InterPro" id="IPR046757">
    <property type="entry name" value="YL1_N"/>
</dbReference>
<accession>A0A061S9F0</accession>
<gene>
    <name evidence="4" type="primary">VPS72</name>
    <name evidence="4" type="ORF">TSPGSL018_12787</name>
    <name evidence="3" type="ORF">TSPGSL018_30202</name>
</gene>
<dbReference type="PANTHER" id="PTHR13275:SF4">
    <property type="entry name" value="VACUOLAR PROTEIN SORTING-ASSOCIATED PROTEIN 72 HOMOLOG"/>
    <property type="match status" value="1"/>
</dbReference>
<dbReference type="EMBL" id="GBEZ01005956">
    <property type="protein sequence ID" value="JAC79406.1"/>
    <property type="molecule type" value="Transcribed_RNA"/>
</dbReference>
<protein>
    <submittedName>
        <fullName evidence="4">Vacuolar protein sorting-associated protein 72</fullName>
    </submittedName>
</protein>
<name>A0A061S9F0_9CHLO</name>
<reference evidence="4" key="1">
    <citation type="submission" date="2014-05" db="EMBL/GenBank/DDBJ databases">
        <title>The transcriptome of the halophilic microalga Tetraselmis sp. GSL018 isolated from the Great Salt Lake, Utah.</title>
        <authorList>
            <person name="Jinkerson R.E."/>
            <person name="D'Adamo S."/>
            <person name="Posewitz M.C."/>
        </authorList>
    </citation>
    <scope>NUCLEOTIDE SEQUENCE</scope>
    <source>
        <strain evidence="4">GSL018</strain>
    </source>
</reference>
<evidence type="ECO:0000259" key="2">
    <source>
        <dbReference type="SMART" id="SM00993"/>
    </source>
</evidence>
<dbReference type="PANTHER" id="PTHR13275">
    <property type="entry name" value="YL-1 PROTEIN TRANSCRIPTION FACTOR-LIKE 1"/>
    <property type="match status" value="1"/>
</dbReference>
<organism evidence="4">
    <name type="scientific">Tetraselmis sp. GSL018</name>
    <dbReference type="NCBI Taxonomy" id="582737"/>
    <lineage>
        <taxon>Eukaryota</taxon>
        <taxon>Viridiplantae</taxon>
        <taxon>Chlorophyta</taxon>
        <taxon>core chlorophytes</taxon>
        <taxon>Chlorodendrophyceae</taxon>
        <taxon>Chlorodendrales</taxon>
        <taxon>Chlorodendraceae</taxon>
        <taxon>Tetraselmis</taxon>
    </lineage>
</organism>